<name>A0ABV3F7W9_9NOCA</name>
<dbReference type="InterPro" id="IPR029060">
    <property type="entry name" value="PIN-like_dom_sf"/>
</dbReference>
<dbReference type="InterPro" id="IPR022907">
    <property type="entry name" value="VapC_family"/>
</dbReference>
<evidence type="ECO:0000256" key="1">
    <source>
        <dbReference type="ARBA" id="ARBA00022649"/>
    </source>
</evidence>
<evidence type="ECO:0000256" key="6">
    <source>
        <dbReference type="HAMAP-Rule" id="MF_00265"/>
    </source>
</evidence>
<gene>
    <name evidence="6" type="primary">vapC</name>
    <name evidence="8" type="ORF">AB0H72_13930</name>
</gene>
<keyword evidence="6" id="KW-0800">Toxin</keyword>
<organism evidence="8 9">
    <name type="scientific">Nocardia fusca</name>
    <dbReference type="NCBI Taxonomy" id="941183"/>
    <lineage>
        <taxon>Bacteria</taxon>
        <taxon>Bacillati</taxon>
        <taxon>Actinomycetota</taxon>
        <taxon>Actinomycetes</taxon>
        <taxon>Mycobacteriales</taxon>
        <taxon>Nocardiaceae</taxon>
        <taxon>Nocardia</taxon>
    </lineage>
</organism>
<feature type="binding site" evidence="6">
    <location>
        <position position="98"/>
    </location>
    <ligand>
        <name>Mg(2+)</name>
        <dbReference type="ChEBI" id="CHEBI:18420"/>
    </ligand>
</feature>
<evidence type="ECO:0000256" key="5">
    <source>
        <dbReference type="ARBA" id="ARBA00022842"/>
    </source>
</evidence>
<evidence type="ECO:0000313" key="9">
    <source>
        <dbReference type="Proteomes" id="UP001551658"/>
    </source>
</evidence>
<comment type="function">
    <text evidence="6">Toxic component of a toxin-antitoxin (TA) system. An RNase.</text>
</comment>
<keyword evidence="5 6" id="KW-0460">Magnesium</keyword>
<dbReference type="Gene3D" id="3.40.50.1010">
    <property type="entry name" value="5'-nuclease"/>
    <property type="match status" value="1"/>
</dbReference>
<keyword evidence="9" id="KW-1185">Reference proteome</keyword>
<proteinExistence type="inferred from homology"/>
<evidence type="ECO:0000313" key="8">
    <source>
        <dbReference type="EMBL" id="MEV0363797.1"/>
    </source>
</evidence>
<evidence type="ECO:0000256" key="4">
    <source>
        <dbReference type="ARBA" id="ARBA00022801"/>
    </source>
</evidence>
<keyword evidence="2 6" id="KW-0540">Nuclease</keyword>
<protein>
    <recommendedName>
        <fullName evidence="6">Ribonuclease VapC</fullName>
        <shortName evidence="6">RNase VapC</shortName>
        <ecNumber evidence="6">3.1.-.-</ecNumber>
    </recommendedName>
    <alternativeName>
        <fullName evidence="6">Toxin VapC</fullName>
    </alternativeName>
</protein>
<dbReference type="SUPFAM" id="SSF88723">
    <property type="entry name" value="PIN domain-like"/>
    <property type="match status" value="1"/>
</dbReference>
<dbReference type="EC" id="3.1.-.-" evidence="6"/>
<feature type="domain" description="PIN" evidence="7">
    <location>
        <begin position="2"/>
        <end position="124"/>
    </location>
</feature>
<dbReference type="RefSeq" id="WP_357978468.1">
    <property type="nucleotide sequence ID" value="NZ_JBFAIH010000007.1"/>
</dbReference>
<feature type="binding site" evidence="6">
    <location>
        <position position="5"/>
    </location>
    <ligand>
        <name>Mg(2+)</name>
        <dbReference type="ChEBI" id="CHEBI:18420"/>
    </ligand>
</feature>
<dbReference type="HAMAP" id="MF_00265">
    <property type="entry name" value="VapC_Nob1"/>
    <property type="match status" value="1"/>
</dbReference>
<keyword evidence="1 6" id="KW-1277">Toxin-antitoxin system</keyword>
<comment type="caution">
    <text evidence="8">The sequence shown here is derived from an EMBL/GenBank/DDBJ whole genome shotgun (WGS) entry which is preliminary data.</text>
</comment>
<evidence type="ECO:0000256" key="2">
    <source>
        <dbReference type="ARBA" id="ARBA00022722"/>
    </source>
</evidence>
<accession>A0ABV3F7W9</accession>
<dbReference type="InterPro" id="IPR002716">
    <property type="entry name" value="PIN_dom"/>
</dbReference>
<evidence type="ECO:0000259" key="7">
    <source>
        <dbReference type="Pfam" id="PF01850"/>
    </source>
</evidence>
<keyword evidence="4 6" id="KW-0378">Hydrolase</keyword>
<keyword evidence="3 6" id="KW-0479">Metal-binding</keyword>
<evidence type="ECO:0000256" key="3">
    <source>
        <dbReference type="ARBA" id="ARBA00022723"/>
    </source>
</evidence>
<reference evidence="8 9" key="1">
    <citation type="submission" date="2024-06" db="EMBL/GenBank/DDBJ databases">
        <title>The Natural Products Discovery Center: Release of the First 8490 Sequenced Strains for Exploring Actinobacteria Biosynthetic Diversity.</title>
        <authorList>
            <person name="Kalkreuter E."/>
            <person name="Kautsar S.A."/>
            <person name="Yang D."/>
            <person name="Bader C.D."/>
            <person name="Teijaro C.N."/>
            <person name="Fluegel L."/>
            <person name="Davis C.M."/>
            <person name="Simpson J.R."/>
            <person name="Lauterbach L."/>
            <person name="Steele A.D."/>
            <person name="Gui C."/>
            <person name="Meng S."/>
            <person name="Li G."/>
            <person name="Viehrig K."/>
            <person name="Ye F."/>
            <person name="Su P."/>
            <person name="Kiefer A.F."/>
            <person name="Nichols A."/>
            <person name="Cepeda A.J."/>
            <person name="Yan W."/>
            <person name="Fan B."/>
            <person name="Jiang Y."/>
            <person name="Adhikari A."/>
            <person name="Zheng C.-J."/>
            <person name="Schuster L."/>
            <person name="Cowan T.M."/>
            <person name="Smanski M.J."/>
            <person name="Chevrette M.G."/>
            <person name="De Carvalho L.P.S."/>
            <person name="Shen B."/>
        </authorList>
    </citation>
    <scope>NUCLEOTIDE SEQUENCE [LARGE SCALE GENOMIC DNA]</scope>
    <source>
        <strain evidence="8 9">NPDC050671</strain>
    </source>
</reference>
<sequence>MIVCDTGPLVAVLNKNDAHHRRCLDLLETHRGPLLVPSPVLAGVSYFLETRVGPDAEAAFLESIANQEIELVELTRADLLRMAELVRKYADFPLGAVDAAVLAVAERLEINEVATIDLRHFSAVRTRHPAPLRLLPG</sequence>
<dbReference type="Pfam" id="PF01850">
    <property type="entry name" value="PIN"/>
    <property type="match status" value="1"/>
</dbReference>
<comment type="similarity">
    <text evidence="6">Belongs to the PINc/VapC protein family.</text>
</comment>
<dbReference type="EMBL" id="JBFAIH010000007">
    <property type="protein sequence ID" value="MEV0363797.1"/>
    <property type="molecule type" value="Genomic_DNA"/>
</dbReference>
<comment type="cofactor">
    <cofactor evidence="6">
        <name>Mg(2+)</name>
        <dbReference type="ChEBI" id="CHEBI:18420"/>
    </cofactor>
</comment>
<dbReference type="Proteomes" id="UP001551658">
    <property type="component" value="Unassembled WGS sequence"/>
</dbReference>